<dbReference type="SUPFAM" id="SSF47565">
    <property type="entry name" value="Insect pheromone/odorant-binding proteins"/>
    <property type="match status" value="1"/>
</dbReference>
<feature type="chain" id="PRO_5043351718" evidence="1">
    <location>
        <begin position="18"/>
        <end position="159"/>
    </location>
</feature>
<dbReference type="PROSITE" id="PS51257">
    <property type="entry name" value="PROKAR_LIPOPROTEIN"/>
    <property type="match status" value="1"/>
</dbReference>
<dbReference type="InterPro" id="IPR036728">
    <property type="entry name" value="PBP_GOBP_sf"/>
</dbReference>
<dbReference type="GO" id="GO:0005549">
    <property type="term" value="F:odorant binding"/>
    <property type="evidence" value="ECO:0007669"/>
    <property type="project" value="InterPro"/>
</dbReference>
<sequence>MKQIIFVVSLLIAGACALTLIDEVTNQVADILSLTKLDVETCMNKTNVFTTDLMKIEGVGFDDLTNPDSEKSVLKVTCLFVCLLQKKEIMSGKHFNLENLKKVIDTQIHPSALKNPTYIEKRDHIVDMCNNRVRSKSNECEVLLKFYMCIVKEFTQAAL</sequence>
<comment type="caution">
    <text evidence="2">The sequence shown here is derived from an EMBL/GenBank/DDBJ whole genome shotgun (WGS) entry which is preliminary data.</text>
</comment>
<feature type="signal peptide" evidence="1">
    <location>
        <begin position="1"/>
        <end position="17"/>
    </location>
</feature>
<dbReference type="InterPro" id="IPR006170">
    <property type="entry name" value="PBP/GOBP"/>
</dbReference>
<dbReference type="AlphaFoldDB" id="A0AAW2F2A3"/>
<evidence type="ECO:0000313" key="2">
    <source>
        <dbReference type="EMBL" id="KAL0108292.1"/>
    </source>
</evidence>
<name>A0AAW2F2A3_9HYME</name>
<proteinExistence type="predicted"/>
<dbReference type="EMBL" id="JADYXP020000016">
    <property type="protein sequence ID" value="KAL0108292.1"/>
    <property type="molecule type" value="Genomic_DNA"/>
</dbReference>
<organism evidence="2 3">
    <name type="scientific">Cardiocondyla obscurior</name>
    <dbReference type="NCBI Taxonomy" id="286306"/>
    <lineage>
        <taxon>Eukaryota</taxon>
        <taxon>Metazoa</taxon>
        <taxon>Ecdysozoa</taxon>
        <taxon>Arthropoda</taxon>
        <taxon>Hexapoda</taxon>
        <taxon>Insecta</taxon>
        <taxon>Pterygota</taxon>
        <taxon>Neoptera</taxon>
        <taxon>Endopterygota</taxon>
        <taxon>Hymenoptera</taxon>
        <taxon>Apocrita</taxon>
        <taxon>Aculeata</taxon>
        <taxon>Formicoidea</taxon>
        <taxon>Formicidae</taxon>
        <taxon>Myrmicinae</taxon>
        <taxon>Cardiocondyla</taxon>
    </lineage>
</organism>
<keyword evidence="3" id="KW-1185">Reference proteome</keyword>
<dbReference type="Pfam" id="PF01395">
    <property type="entry name" value="PBP_GOBP"/>
    <property type="match status" value="1"/>
</dbReference>
<evidence type="ECO:0000256" key="1">
    <source>
        <dbReference type="SAM" id="SignalP"/>
    </source>
</evidence>
<dbReference type="Gene3D" id="1.10.238.20">
    <property type="entry name" value="Pheromone/general odorant binding protein domain"/>
    <property type="match status" value="1"/>
</dbReference>
<gene>
    <name evidence="2" type="ORF">PUN28_015083</name>
</gene>
<reference evidence="2 3" key="1">
    <citation type="submission" date="2023-03" db="EMBL/GenBank/DDBJ databases">
        <title>High recombination rates correlate with genetic variation in Cardiocondyla obscurior ants.</title>
        <authorList>
            <person name="Errbii M."/>
        </authorList>
    </citation>
    <scope>NUCLEOTIDE SEQUENCE [LARGE SCALE GENOMIC DNA]</scope>
    <source>
        <strain evidence="2">Alpha-2009</strain>
        <tissue evidence="2">Whole body</tissue>
    </source>
</reference>
<dbReference type="CDD" id="cd23992">
    <property type="entry name" value="PBP_GOBP"/>
    <property type="match status" value="1"/>
</dbReference>
<accession>A0AAW2F2A3</accession>
<dbReference type="Proteomes" id="UP001430953">
    <property type="component" value="Unassembled WGS sequence"/>
</dbReference>
<keyword evidence="1" id="KW-0732">Signal</keyword>
<evidence type="ECO:0000313" key="3">
    <source>
        <dbReference type="Proteomes" id="UP001430953"/>
    </source>
</evidence>
<protein>
    <submittedName>
        <fullName evidence="2">Uncharacterized protein</fullName>
    </submittedName>
</protein>